<keyword evidence="2" id="KW-1185">Reference proteome</keyword>
<accession>A0A4Y2TFK3</accession>
<proteinExistence type="predicted"/>
<organism evidence="1 2">
    <name type="scientific">Araneus ventricosus</name>
    <name type="common">Orbweaver spider</name>
    <name type="synonym">Epeira ventricosa</name>
    <dbReference type="NCBI Taxonomy" id="182803"/>
    <lineage>
        <taxon>Eukaryota</taxon>
        <taxon>Metazoa</taxon>
        <taxon>Ecdysozoa</taxon>
        <taxon>Arthropoda</taxon>
        <taxon>Chelicerata</taxon>
        <taxon>Arachnida</taxon>
        <taxon>Araneae</taxon>
        <taxon>Araneomorphae</taxon>
        <taxon>Entelegynae</taxon>
        <taxon>Araneoidea</taxon>
        <taxon>Araneidae</taxon>
        <taxon>Araneus</taxon>
    </lineage>
</organism>
<evidence type="ECO:0000313" key="1">
    <source>
        <dbReference type="EMBL" id="GBN98236.1"/>
    </source>
</evidence>
<gene>
    <name evidence="1" type="ORF">AVEN_23857_1</name>
</gene>
<evidence type="ECO:0000313" key="2">
    <source>
        <dbReference type="Proteomes" id="UP000499080"/>
    </source>
</evidence>
<name>A0A4Y2TFK3_ARAVE</name>
<reference evidence="1 2" key="1">
    <citation type="journal article" date="2019" name="Sci. Rep.">
        <title>Orb-weaving spider Araneus ventricosus genome elucidates the spidroin gene catalogue.</title>
        <authorList>
            <person name="Kono N."/>
            <person name="Nakamura H."/>
            <person name="Ohtoshi R."/>
            <person name="Moran D.A.P."/>
            <person name="Shinohara A."/>
            <person name="Yoshida Y."/>
            <person name="Fujiwara M."/>
            <person name="Mori M."/>
            <person name="Tomita M."/>
            <person name="Arakawa K."/>
        </authorList>
    </citation>
    <scope>NUCLEOTIDE SEQUENCE [LARGE SCALE GENOMIC DNA]</scope>
</reference>
<protein>
    <submittedName>
        <fullName evidence="1">Uncharacterized protein</fullName>
    </submittedName>
</protein>
<sequence>MECYRESERVWSSLSQNAIGCLVKPALQVINLLTVTVSLWCQQKLEFLMQTVMRRIRRSSLSVVVHVRLDPGVLETVLSRDHCSQQSCIVDKPCFTIVRRKSGFS</sequence>
<dbReference type="EMBL" id="BGPR01027611">
    <property type="protein sequence ID" value="GBN98236.1"/>
    <property type="molecule type" value="Genomic_DNA"/>
</dbReference>
<dbReference type="AlphaFoldDB" id="A0A4Y2TFK3"/>
<dbReference type="Proteomes" id="UP000499080">
    <property type="component" value="Unassembled WGS sequence"/>
</dbReference>
<comment type="caution">
    <text evidence="1">The sequence shown here is derived from an EMBL/GenBank/DDBJ whole genome shotgun (WGS) entry which is preliminary data.</text>
</comment>